<protein>
    <submittedName>
        <fullName evidence="2">Uncharacterized protein</fullName>
    </submittedName>
</protein>
<proteinExistence type="predicted"/>
<evidence type="ECO:0000313" key="2">
    <source>
        <dbReference type="EMBL" id="WFD40436.1"/>
    </source>
</evidence>
<dbReference type="PANTHER" id="PTHR41390">
    <property type="entry name" value="CHROMOSOME 7, WHOLE GENOME SHOTGUN SEQUENCE"/>
    <property type="match status" value="1"/>
</dbReference>
<gene>
    <name evidence="2" type="ORF">MJAP1_003422</name>
</gene>
<dbReference type="EMBL" id="CP119963">
    <property type="protein sequence ID" value="WFD40436.1"/>
    <property type="molecule type" value="Genomic_DNA"/>
</dbReference>
<evidence type="ECO:0000256" key="1">
    <source>
        <dbReference type="SAM" id="MobiDB-lite"/>
    </source>
</evidence>
<organism evidence="2 3">
    <name type="scientific">Malassezia japonica</name>
    <dbReference type="NCBI Taxonomy" id="223818"/>
    <lineage>
        <taxon>Eukaryota</taxon>
        <taxon>Fungi</taxon>
        <taxon>Dikarya</taxon>
        <taxon>Basidiomycota</taxon>
        <taxon>Ustilaginomycotina</taxon>
        <taxon>Malasseziomycetes</taxon>
        <taxon>Malasseziales</taxon>
        <taxon>Malasseziaceae</taxon>
        <taxon>Malassezia</taxon>
    </lineage>
</organism>
<accession>A0AAF0F629</accession>
<dbReference type="Proteomes" id="UP001217754">
    <property type="component" value="Chromosome 6"/>
</dbReference>
<name>A0AAF0F629_9BASI</name>
<feature type="region of interest" description="Disordered" evidence="1">
    <location>
        <begin position="146"/>
        <end position="177"/>
    </location>
</feature>
<reference evidence="2" key="1">
    <citation type="submission" date="2023-03" db="EMBL/GenBank/DDBJ databases">
        <title>Mating type loci evolution in Malassezia.</title>
        <authorList>
            <person name="Coelho M.A."/>
        </authorList>
    </citation>
    <scope>NUCLEOTIDE SEQUENCE</scope>
    <source>
        <strain evidence="2">CBS 9431</strain>
    </source>
</reference>
<dbReference type="PANTHER" id="PTHR41390:SF1">
    <property type="entry name" value="NADH-UBIQUINONE OXIDOREDUCTASE 213 KDA SUBUNIT"/>
    <property type="match status" value="1"/>
</dbReference>
<dbReference type="RefSeq" id="XP_060123333.1">
    <property type="nucleotide sequence ID" value="XM_060267350.1"/>
</dbReference>
<dbReference type="AlphaFoldDB" id="A0AAF0F629"/>
<evidence type="ECO:0000313" key="3">
    <source>
        <dbReference type="Proteomes" id="UP001217754"/>
    </source>
</evidence>
<keyword evidence="3" id="KW-1185">Reference proteome</keyword>
<dbReference type="GeneID" id="85227073"/>
<sequence length="231" mass="24396">MDTASAWSVAPNAPVLVAGGALLGATAGGVAGTTAGVLGSQGVPPFVLAARLAKSWFLFSFGFFAIREYAVRPIVQRNWTGPENPHMHDLRATFLSGGAVGAVAAGFMRRPIVPGILTVAGLCTIVQVASNEATIGVRALMRKEAAAPPQPAAPSVDTAPEPDVGHERPSKPKGSIRAFIEKHNPIVPLSNDEYKERLLQRRAEIDGELILLEEALAQERKQLHTLQGTTL</sequence>